<dbReference type="Pfam" id="PF00072">
    <property type="entry name" value="Response_reg"/>
    <property type="match status" value="1"/>
</dbReference>
<feature type="domain" description="Response regulatory" evidence="5">
    <location>
        <begin position="3"/>
        <end position="119"/>
    </location>
</feature>
<evidence type="ECO:0000259" key="4">
    <source>
        <dbReference type="PROSITE" id="PS50043"/>
    </source>
</evidence>
<feature type="domain" description="HTH luxR-type" evidence="4">
    <location>
        <begin position="143"/>
        <end position="208"/>
    </location>
</feature>
<keyword evidence="1 3" id="KW-0597">Phosphoprotein</keyword>
<dbReference type="InterPro" id="IPR001789">
    <property type="entry name" value="Sig_transdc_resp-reg_receiver"/>
</dbReference>
<dbReference type="CDD" id="cd06170">
    <property type="entry name" value="LuxR_C_like"/>
    <property type="match status" value="1"/>
</dbReference>
<dbReference type="PANTHER" id="PTHR43214">
    <property type="entry name" value="TWO-COMPONENT RESPONSE REGULATOR"/>
    <property type="match status" value="1"/>
</dbReference>
<dbReference type="InterPro" id="IPR039420">
    <property type="entry name" value="WalR-like"/>
</dbReference>
<dbReference type="Proteomes" id="UP000307956">
    <property type="component" value="Unassembled WGS sequence"/>
</dbReference>
<proteinExistence type="predicted"/>
<dbReference type="SUPFAM" id="SSF46894">
    <property type="entry name" value="C-terminal effector domain of the bipartite response regulators"/>
    <property type="match status" value="1"/>
</dbReference>
<evidence type="ECO:0000313" key="7">
    <source>
        <dbReference type="Proteomes" id="UP000307956"/>
    </source>
</evidence>
<organism evidence="6 7">
    <name type="scientific">Pseudothauera rhizosphaerae</name>
    <dbReference type="NCBI Taxonomy" id="2565932"/>
    <lineage>
        <taxon>Bacteria</taxon>
        <taxon>Pseudomonadati</taxon>
        <taxon>Pseudomonadota</taxon>
        <taxon>Betaproteobacteria</taxon>
        <taxon>Rhodocyclales</taxon>
        <taxon>Zoogloeaceae</taxon>
        <taxon>Pseudothauera</taxon>
    </lineage>
</organism>
<protein>
    <submittedName>
        <fullName evidence="6">Response regulator transcription factor</fullName>
    </submittedName>
</protein>
<evidence type="ECO:0000256" key="3">
    <source>
        <dbReference type="PROSITE-ProRule" id="PRU00169"/>
    </source>
</evidence>
<dbReference type="PANTHER" id="PTHR43214:SF43">
    <property type="entry name" value="TWO-COMPONENT RESPONSE REGULATOR"/>
    <property type="match status" value="1"/>
</dbReference>
<gene>
    <name evidence="6" type="ORF">E6O51_12325</name>
</gene>
<dbReference type="CDD" id="cd17535">
    <property type="entry name" value="REC_NarL-like"/>
    <property type="match status" value="1"/>
</dbReference>
<dbReference type="PROSITE" id="PS00622">
    <property type="entry name" value="HTH_LUXR_1"/>
    <property type="match status" value="1"/>
</dbReference>
<evidence type="ECO:0000313" key="6">
    <source>
        <dbReference type="EMBL" id="THF61006.1"/>
    </source>
</evidence>
<dbReference type="InterPro" id="IPR058245">
    <property type="entry name" value="NreC/VraR/RcsB-like_REC"/>
</dbReference>
<dbReference type="SMART" id="SM00421">
    <property type="entry name" value="HTH_LUXR"/>
    <property type="match status" value="1"/>
</dbReference>
<dbReference type="GO" id="GO:0000160">
    <property type="term" value="P:phosphorelay signal transduction system"/>
    <property type="evidence" value="ECO:0007669"/>
    <property type="project" value="InterPro"/>
</dbReference>
<evidence type="ECO:0000256" key="2">
    <source>
        <dbReference type="ARBA" id="ARBA00023125"/>
    </source>
</evidence>
<sequence>MIRILIADDHDILRAGLKHILSESGDITVGGEASNGAEAMARLRSGQWDAAVLDLNMPGRNGIELIKQVKDEFPRLPILILSMYKEDIYAVRALKAGASGYLCKDNAEALLAEAIRKIVAGGLFINQSVAENLTRDILQGRHTQLPHNRLTDRNYQIFLMLVQGMGVSEIARRLNLSVKTVSTHKANIQAKMGLGNTAELVRYAVQHHLIEGDAPMPE</sequence>
<dbReference type="PROSITE" id="PS50043">
    <property type="entry name" value="HTH_LUXR_2"/>
    <property type="match status" value="1"/>
</dbReference>
<dbReference type="InterPro" id="IPR011006">
    <property type="entry name" value="CheY-like_superfamily"/>
</dbReference>
<dbReference type="RefSeq" id="WP_136385280.1">
    <property type="nucleotide sequence ID" value="NZ_SSOD01000008.1"/>
</dbReference>
<keyword evidence="7" id="KW-1185">Reference proteome</keyword>
<dbReference type="OrthoDB" id="9780593at2"/>
<feature type="modified residue" description="4-aspartylphosphate" evidence="3">
    <location>
        <position position="54"/>
    </location>
</feature>
<evidence type="ECO:0000256" key="1">
    <source>
        <dbReference type="ARBA" id="ARBA00022553"/>
    </source>
</evidence>
<dbReference type="GO" id="GO:0006355">
    <property type="term" value="P:regulation of DNA-templated transcription"/>
    <property type="evidence" value="ECO:0007669"/>
    <property type="project" value="InterPro"/>
</dbReference>
<dbReference type="Pfam" id="PF00196">
    <property type="entry name" value="GerE"/>
    <property type="match status" value="1"/>
</dbReference>
<dbReference type="PROSITE" id="PS50110">
    <property type="entry name" value="RESPONSE_REGULATORY"/>
    <property type="match status" value="1"/>
</dbReference>
<accession>A0A4S4ARB8</accession>
<dbReference type="InterPro" id="IPR000792">
    <property type="entry name" value="Tscrpt_reg_LuxR_C"/>
</dbReference>
<comment type="caution">
    <text evidence="6">The sequence shown here is derived from an EMBL/GenBank/DDBJ whole genome shotgun (WGS) entry which is preliminary data.</text>
</comment>
<reference evidence="6 7" key="1">
    <citation type="submission" date="2019-04" db="EMBL/GenBank/DDBJ databases">
        <title>Azoarcus rhizosphaerae sp. nov. isolated from rhizosphere of Ficus religiosa.</title>
        <authorList>
            <person name="Lin S.-Y."/>
            <person name="Hameed A."/>
            <person name="Hsu Y.-H."/>
            <person name="Young C.-C."/>
        </authorList>
    </citation>
    <scope>NUCLEOTIDE SEQUENCE [LARGE SCALE GENOMIC DNA]</scope>
    <source>
        <strain evidence="6 7">CC-YHH848</strain>
    </source>
</reference>
<dbReference type="SUPFAM" id="SSF52172">
    <property type="entry name" value="CheY-like"/>
    <property type="match status" value="1"/>
</dbReference>
<dbReference type="InterPro" id="IPR016032">
    <property type="entry name" value="Sig_transdc_resp-reg_C-effctor"/>
</dbReference>
<keyword evidence="2" id="KW-0238">DNA-binding</keyword>
<dbReference type="SMART" id="SM00448">
    <property type="entry name" value="REC"/>
    <property type="match status" value="1"/>
</dbReference>
<name>A0A4S4ARB8_9RHOO</name>
<dbReference type="PRINTS" id="PR00038">
    <property type="entry name" value="HTHLUXR"/>
</dbReference>
<dbReference type="Gene3D" id="3.40.50.2300">
    <property type="match status" value="1"/>
</dbReference>
<dbReference type="GO" id="GO:0003677">
    <property type="term" value="F:DNA binding"/>
    <property type="evidence" value="ECO:0007669"/>
    <property type="project" value="UniProtKB-KW"/>
</dbReference>
<dbReference type="AlphaFoldDB" id="A0A4S4ARB8"/>
<dbReference type="EMBL" id="SSOD01000008">
    <property type="protein sequence ID" value="THF61006.1"/>
    <property type="molecule type" value="Genomic_DNA"/>
</dbReference>
<evidence type="ECO:0000259" key="5">
    <source>
        <dbReference type="PROSITE" id="PS50110"/>
    </source>
</evidence>